<protein>
    <submittedName>
        <fullName evidence="1">Uncharacterized protein</fullName>
    </submittedName>
</protein>
<dbReference type="Gene3D" id="3.80.10.10">
    <property type="entry name" value="Ribonuclease Inhibitor"/>
    <property type="match status" value="1"/>
</dbReference>
<dbReference type="InterPro" id="IPR032675">
    <property type="entry name" value="LRR_dom_sf"/>
</dbReference>
<sequence>MYFDDIIDLIRYTPSLQVLRCDKIRTNGRYMMFDFFADLHQLQVLDLRFRESCEHTNYAFTLSDRRTRRTLSTTLKEFRMMGVYDREEIQSLFSLPHNNPLQLQHNQIENEVIGLPLLQQQPRRHHLRRLTRQIDDTLVERYQSLRFLVSLKSLCLGRCNAYTARVWRECIKPCVSNLEHLSLSGWRTNQKNTQETELAIQEMIQELKKIKLMELLDFECNTGVVNGIKQLDYLSIEASFHDDIHSNKNNRILQIVSTPDILLKRKVHICKINF</sequence>
<accession>A0A8H7VN51</accession>
<proteinExistence type="predicted"/>
<keyword evidence="2" id="KW-1185">Reference proteome</keyword>
<dbReference type="AlphaFoldDB" id="A0A8H7VN51"/>
<name>A0A8H7VN51_9FUNG</name>
<organism evidence="1 2">
    <name type="scientific">Circinella minor</name>
    <dbReference type="NCBI Taxonomy" id="1195481"/>
    <lineage>
        <taxon>Eukaryota</taxon>
        <taxon>Fungi</taxon>
        <taxon>Fungi incertae sedis</taxon>
        <taxon>Mucoromycota</taxon>
        <taxon>Mucoromycotina</taxon>
        <taxon>Mucoromycetes</taxon>
        <taxon>Mucorales</taxon>
        <taxon>Lichtheimiaceae</taxon>
        <taxon>Circinella</taxon>
    </lineage>
</organism>
<dbReference type="EMBL" id="JAEPRB010000033">
    <property type="protein sequence ID" value="KAG2225082.1"/>
    <property type="molecule type" value="Genomic_DNA"/>
</dbReference>
<evidence type="ECO:0000313" key="2">
    <source>
        <dbReference type="Proteomes" id="UP000646827"/>
    </source>
</evidence>
<reference evidence="1 2" key="1">
    <citation type="submission" date="2020-12" db="EMBL/GenBank/DDBJ databases">
        <title>Metabolic potential, ecology and presence of endohyphal bacteria is reflected in genomic diversity of Mucoromycotina.</title>
        <authorList>
            <person name="Muszewska A."/>
            <person name="Okrasinska A."/>
            <person name="Steczkiewicz K."/>
            <person name="Drgas O."/>
            <person name="Orlowska M."/>
            <person name="Perlinska-Lenart U."/>
            <person name="Aleksandrzak-Piekarczyk T."/>
            <person name="Szatraj K."/>
            <person name="Zielenkiewicz U."/>
            <person name="Pilsyk S."/>
            <person name="Malc E."/>
            <person name="Mieczkowski P."/>
            <person name="Kruszewska J.S."/>
            <person name="Biernat P."/>
            <person name="Pawlowska J."/>
        </authorList>
    </citation>
    <scope>NUCLEOTIDE SEQUENCE [LARGE SCALE GENOMIC DNA]</scope>
    <source>
        <strain evidence="1 2">CBS 142.35</strain>
    </source>
</reference>
<dbReference type="OrthoDB" id="10257471at2759"/>
<gene>
    <name evidence="1" type="ORF">INT45_003282</name>
</gene>
<dbReference type="SUPFAM" id="SSF52047">
    <property type="entry name" value="RNI-like"/>
    <property type="match status" value="1"/>
</dbReference>
<evidence type="ECO:0000313" key="1">
    <source>
        <dbReference type="EMBL" id="KAG2225082.1"/>
    </source>
</evidence>
<comment type="caution">
    <text evidence="1">The sequence shown here is derived from an EMBL/GenBank/DDBJ whole genome shotgun (WGS) entry which is preliminary data.</text>
</comment>
<dbReference type="Proteomes" id="UP000646827">
    <property type="component" value="Unassembled WGS sequence"/>
</dbReference>